<accession>A0A0P0Y7K7</accession>
<evidence type="ECO:0000313" key="2">
    <source>
        <dbReference type="Proteomes" id="UP000059680"/>
    </source>
</evidence>
<reference evidence="2" key="1">
    <citation type="journal article" date="2005" name="Nature">
        <title>The map-based sequence of the rice genome.</title>
        <authorList>
            <consortium name="International rice genome sequencing project (IRGSP)"/>
            <person name="Matsumoto T."/>
            <person name="Wu J."/>
            <person name="Kanamori H."/>
            <person name="Katayose Y."/>
            <person name="Fujisawa M."/>
            <person name="Namiki N."/>
            <person name="Mizuno H."/>
            <person name="Yamamoto K."/>
            <person name="Antonio B.A."/>
            <person name="Baba T."/>
            <person name="Sakata K."/>
            <person name="Nagamura Y."/>
            <person name="Aoki H."/>
            <person name="Arikawa K."/>
            <person name="Arita K."/>
            <person name="Bito T."/>
            <person name="Chiden Y."/>
            <person name="Fujitsuka N."/>
            <person name="Fukunaka R."/>
            <person name="Hamada M."/>
            <person name="Harada C."/>
            <person name="Hayashi A."/>
            <person name="Hijishita S."/>
            <person name="Honda M."/>
            <person name="Hosokawa S."/>
            <person name="Ichikawa Y."/>
            <person name="Idonuma A."/>
            <person name="Iijima M."/>
            <person name="Ikeda M."/>
            <person name="Ikeno M."/>
            <person name="Ito K."/>
            <person name="Ito S."/>
            <person name="Ito T."/>
            <person name="Ito Y."/>
            <person name="Ito Y."/>
            <person name="Iwabuchi A."/>
            <person name="Kamiya K."/>
            <person name="Karasawa W."/>
            <person name="Kurita K."/>
            <person name="Katagiri S."/>
            <person name="Kikuta A."/>
            <person name="Kobayashi H."/>
            <person name="Kobayashi N."/>
            <person name="Machita K."/>
            <person name="Maehara T."/>
            <person name="Masukawa M."/>
            <person name="Mizubayashi T."/>
            <person name="Mukai Y."/>
            <person name="Nagasaki H."/>
            <person name="Nagata Y."/>
            <person name="Naito S."/>
            <person name="Nakashima M."/>
            <person name="Nakama Y."/>
            <person name="Nakamichi Y."/>
            <person name="Nakamura M."/>
            <person name="Meguro A."/>
            <person name="Negishi M."/>
            <person name="Ohta I."/>
            <person name="Ohta T."/>
            <person name="Okamoto M."/>
            <person name="Ono N."/>
            <person name="Saji S."/>
            <person name="Sakaguchi M."/>
            <person name="Sakai K."/>
            <person name="Shibata M."/>
            <person name="Shimokawa T."/>
            <person name="Song J."/>
            <person name="Takazaki Y."/>
            <person name="Terasawa K."/>
            <person name="Tsugane M."/>
            <person name="Tsuji K."/>
            <person name="Ueda S."/>
            <person name="Waki K."/>
            <person name="Yamagata H."/>
            <person name="Yamamoto M."/>
            <person name="Yamamoto S."/>
            <person name="Yamane H."/>
            <person name="Yoshiki S."/>
            <person name="Yoshihara R."/>
            <person name="Yukawa K."/>
            <person name="Zhong H."/>
            <person name="Yano M."/>
            <person name="Yuan Q."/>
            <person name="Ouyang S."/>
            <person name="Liu J."/>
            <person name="Jones K.M."/>
            <person name="Gansberger K."/>
            <person name="Moffat K."/>
            <person name="Hill J."/>
            <person name="Bera J."/>
            <person name="Fadrosh D."/>
            <person name="Jin S."/>
            <person name="Johri S."/>
            <person name="Kim M."/>
            <person name="Overton L."/>
            <person name="Reardon M."/>
            <person name="Tsitrin T."/>
            <person name="Vuong H."/>
            <person name="Weaver B."/>
            <person name="Ciecko A."/>
            <person name="Tallon L."/>
            <person name="Jackson J."/>
            <person name="Pai G."/>
            <person name="Aken S.V."/>
            <person name="Utterback T."/>
            <person name="Reidmuller S."/>
            <person name="Feldblyum T."/>
            <person name="Hsiao J."/>
            <person name="Zismann V."/>
            <person name="Iobst S."/>
            <person name="de Vazeille A.R."/>
            <person name="Buell C.R."/>
            <person name="Ying K."/>
            <person name="Li Y."/>
            <person name="Lu T."/>
            <person name="Huang Y."/>
            <person name="Zhao Q."/>
            <person name="Feng Q."/>
            <person name="Zhang L."/>
            <person name="Zhu J."/>
            <person name="Weng Q."/>
            <person name="Mu J."/>
            <person name="Lu Y."/>
            <person name="Fan D."/>
            <person name="Liu Y."/>
            <person name="Guan J."/>
            <person name="Zhang Y."/>
            <person name="Yu S."/>
            <person name="Liu X."/>
            <person name="Zhang Y."/>
            <person name="Hong G."/>
            <person name="Han B."/>
            <person name="Choisne N."/>
            <person name="Demange N."/>
            <person name="Orjeda G."/>
            <person name="Samain S."/>
            <person name="Cattolico L."/>
            <person name="Pelletier E."/>
            <person name="Couloux A."/>
            <person name="Segurens B."/>
            <person name="Wincker P."/>
            <person name="D'Hont A."/>
            <person name="Scarpelli C."/>
            <person name="Weissenbach J."/>
            <person name="Salanoubat M."/>
            <person name="Quetier F."/>
            <person name="Yu Y."/>
            <person name="Kim H.R."/>
            <person name="Rambo T."/>
            <person name="Currie J."/>
            <person name="Collura K."/>
            <person name="Luo M."/>
            <person name="Yang T."/>
            <person name="Ammiraju J.S.S."/>
            <person name="Engler F."/>
            <person name="Soderlund C."/>
            <person name="Wing R.A."/>
            <person name="Palmer L.E."/>
            <person name="de la Bastide M."/>
            <person name="Spiegel L."/>
            <person name="Nascimento L."/>
            <person name="Zutavern T."/>
            <person name="O'Shaughnessy A."/>
            <person name="Dike S."/>
            <person name="Dedhia N."/>
            <person name="Preston R."/>
            <person name="Balija V."/>
            <person name="McCombie W.R."/>
            <person name="Chow T."/>
            <person name="Chen H."/>
            <person name="Chung M."/>
            <person name="Chen C."/>
            <person name="Shaw J."/>
            <person name="Wu H."/>
            <person name="Hsiao K."/>
            <person name="Chao Y."/>
            <person name="Chu M."/>
            <person name="Cheng C."/>
            <person name="Hour A."/>
            <person name="Lee P."/>
            <person name="Lin S."/>
            <person name="Lin Y."/>
            <person name="Liou J."/>
            <person name="Liu S."/>
            <person name="Hsing Y."/>
            <person name="Raghuvanshi S."/>
            <person name="Mohanty A."/>
            <person name="Bharti A.K."/>
            <person name="Gaur A."/>
            <person name="Gupta V."/>
            <person name="Kumar D."/>
            <person name="Ravi V."/>
            <person name="Vij S."/>
            <person name="Kapur A."/>
            <person name="Khurana P."/>
            <person name="Khurana P."/>
            <person name="Khurana J.P."/>
            <person name="Tyagi A.K."/>
            <person name="Gaikwad K."/>
            <person name="Singh A."/>
            <person name="Dalal V."/>
            <person name="Srivastava S."/>
            <person name="Dixit A."/>
            <person name="Pal A.K."/>
            <person name="Ghazi I.A."/>
            <person name="Yadav M."/>
            <person name="Pandit A."/>
            <person name="Bhargava A."/>
            <person name="Sureshbabu K."/>
            <person name="Batra K."/>
            <person name="Sharma T.R."/>
            <person name="Mohapatra T."/>
            <person name="Singh N.K."/>
            <person name="Messing J."/>
            <person name="Nelson A.B."/>
            <person name="Fuks G."/>
            <person name="Kavchok S."/>
            <person name="Keizer G."/>
            <person name="Linton E."/>
            <person name="Llaca V."/>
            <person name="Song R."/>
            <person name="Tanyolac B."/>
            <person name="Young S."/>
            <person name="Ho-Il K."/>
            <person name="Hahn J.H."/>
            <person name="Sangsakoo G."/>
            <person name="Vanavichit A."/>
            <person name="de Mattos Luiz.A.T."/>
            <person name="Zimmer P.D."/>
            <person name="Malone G."/>
            <person name="Dellagostin O."/>
            <person name="de Oliveira A.C."/>
            <person name="Bevan M."/>
            <person name="Bancroft I."/>
            <person name="Minx P."/>
            <person name="Cordum H."/>
            <person name="Wilson R."/>
            <person name="Cheng Z."/>
            <person name="Jin W."/>
            <person name="Jiang J."/>
            <person name="Leong S.A."/>
            <person name="Iwama H."/>
            <person name="Gojobori T."/>
            <person name="Itoh T."/>
            <person name="Niimura Y."/>
            <person name="Fujii Y."/>
            <person name="Habara T."/>
            <person name="Sakai H."/>
            <person name="Sato Y."/>
            <person name="Wilson G."/>
            <person name="Kumar K."/>
            <person name="McCouch S."/>
            <person name="Juretic N."/>
            <person name="Hoen D."/>
            <person name="Wright S."/>
            <person name="Bruskiewich R."/>
            <person name="Bureau T."/>
            <person name="Miyao A."/>
            <person name="Hirochika H."/>
            <person name="Nishikawa T."/>
            <person name="Kadowaki K."/>
            <person name="Sugiura M."/>
            <person name="Burr B."/>
            <person name="Sasaki T."/>
        </authorList>
    </citation>
    <scope>NUCLEOTIDE SEQUENCE [LARGE SCALE GENOMIC DNA]</scope>
    <source>
        <strain evidence="2">cv. Nipponbare</strain>
    </source>
</reference>
<protein>
    <submittedName>
        <fullName evidence="1">Os12g0179100 protein</fullName>
    </submittedName>
</protein>
<dbReference type="Gramene" id="Os12t0179100-01">
    <property type="protein sequence ID" value="Os12t0179100-01"/>
    <property type="gene ID" value="Os12g0179100"/>
</dbReference>
<name>A0A0P0Y7K7_ORYSJ</name>
<reference evidence="1 2" key="3">
    <citation type="journal article" date="2013" name="Rice">
        <title>Improvement of the Oryza sativa Nipponbare reference genome using next generation sequence and optical map data.</title>
        <authorList>
            <person name="Kawahara Y."/>
            <person name="de la Bastide M."/>
            <person name="Hamilton J.P."/>
            <person name="Kanamori H."/>
            <person name="McCombie W.R."/>
            <person name="Ouyang S."/>
            <person name="Schwartz D.C."/>
            <person name="Tanaka T."/>
            <person name="Wu J."/>
            <person name="Zhou S."/>
            <person name="Childs K.L."/>
            <person name="Davidson R.M."/>
            <person name="Lin H."/>
            <person name="Quesada-Ocampo L."/>
            <person name="Vaillancourt B."/>
            <person name="Sakai H."/>
            <person name="Lee S.S."/>
            <person name="Kim J."/>
            <person name="Numa H."/>
            <person name="Itoh T."/>
            <person name="Buell C.R."/>
            <person name="Matsumoto T."/>
        </authorList>
    </citation>
    <scope>NUCLEOTIDE SEQUENCE [LARGE SCALE GENOMIC DNA]</scope>
    <source>
        <strain evidence="2">cv. Nipponbare</strain>
    </source>
</reference>
<dbReference type="Proteomes" id="UP000059680">
    <property type="component" value="Chromosome 12"/>
</dbReference>
<gene>
    <name evidence="1" type="ordered locus">Os12g0179100</name>
    <name evidence="1" type="ORF">OSNPB_120179100</name>
</gene>
<dbReference type="AlphaFoldDB" id="A0A0P0Y7K7"/>
<dbReference type="PaxDb" id="39947-A0A0P0Y7K7"/>
<evidence type="ECO:0000313" key="1">
    <source>
        <dbReference type="EMBL" id="BAT16134.1"/>
    </source>
</evidence>
<organism evidence="1 2">
    <name type="scientific">Oryza sativa subsp. japonica</name>
    <name type="common">Rice</name>
    <dbReference type="NCBI Taxonomy" id="39947"/>
    <lineage>
        <taxon>Eukaryota</taxon>
        <taxon>Viridiplantae</taxon>
        <taxon>Streptophyta</taxon>
        <taxon>Embryophyta</taxon>
        <taxon>Tracheophyta</taxon>
        <taxon>Spermatophyta</taxon>
        <taxon>Magnoliopsida</taxon>
        <taxon>Liliopsida</taxon>
        <taxon>Poales</taxon>
        <taxon>Poaceae</taxon>
        <taxon>BOP clade</taxon>
        <taxon>Oryzoideae</taxon>
        <taxon>Oryzeae</taxon>
        <taxon>Oryzinae</taxon>
        <taxon>Oryza</taxon>
        <taxon>Oryza sativa</taxon>
    </lineage>
</organism>
<reference evidence="1 2" key="2">
    <citation type="journal article" date="2013" name="Plant Cell Physiol.">
        <title>Rice Annotation Project Database (RAP-DB): an integrative and interactive database for rice genomics.</title>
        <authorList>
            <person name="Sakai H."/>
            <person name="Lee S.S."/>
            <person name="Tanaka T."/>
            <person name="Numa H."/>
            <person name="Kim J."/>
            <person name="Kawahara Y."/>
            <person name="Wakimoto H."/>
            <person name="Yang C.C."/>
            <person name="Iwamoto M."/>
            <person name="Abe T."/>
            <person name="Yamada Y."/>
            <person name="Muto A."/>
            <person name="Inokuchi H."/>
            <person name="Ikemura T."/>
            <person name="Matsumoto T."/>
            <person name="Sasaki T."/>
            <person name="Itoh T."/>
        </authorList>
    </citation>
    <scope>NUCLEOTIDE SEQUENCE [LARGE SCALE GENOMIC DNA]</scope>
    <source>
        <strain evidence="2">cv. Nipponbare</strain>
    </source>
</reference>
<keyword evidence="2" id="KW-1185">Reference proteome</keyword>
<proteinExistence type="predicted"/>
<sequence>MGVELTGRPPAGGSASRALALTTRSSWPRELAVLDRCICMLSMLAYAFTVPDMVLDKLSSSSAVHAPPPSSSSLP</sequence>
<dbReference type="InParanoid" id="A0A0P0Y7K7"/>
<dbReference type="EMBL" id="AP014968">
    <property type="protein sequence ID" value="BAT16134.1"/>
    <property type="molecule type" value="Genomic_DNA"/>
</dbReference>